<evidence type="ECO:0000256" key="6">
    <source>
        <dbReference type="ARBA" id="ARBA00034138"/>
    </source>
</evidence>
<dbReference type="Proteomes" id="UP001050691">
    <property type="component" value="Unassembled WGS sequence"/>
</dbReference>
<comment type="pathway">
    <text evidence="5">Amine and polyamine biosynthesis; putrescine biosynthesis via L-ornithine pathway; putrescine from L-ornithine: step 1/1.</text>
</comment>
<keyword evidence="3 9" id="KW-0663">Pyridoxal phosphate</keyword>
<dbReference type="InterPro" id="IPR022644">
    <property type="entry name" value="De-COase2_N"/>
</dbReference>
<dbReference type="PANTHER" id="PTHR11482:SF6">
    <property type="entry name" value="ORNITHINE DECARBOXYLASE 1-RELATED"/>
    <property type="match status" value="1"/>
</dbReference>
<dbReference type="GO" id="GO:0033387">
    <property type="term" value="P:putrescine biosynthetic process from arginine, via ornithine"/>
    <property type="evidence" value="ECO:0007669"/>
    <property type="project" value="TreeGrafter"/>
</dbReference>
<dbReference type="InterPro" id="IPR029066">
    <property type="entry name" value="PLP-binding_barrel"/>
</dbReference>
<dbReference type="PRINTS" id="PR01179">
    <property type="entry name" value="ODADCRBXLASE"/>
</dbReference>
<feature type="active site" description="Proton donor" evidence="9">
    <location>
        <position position="406"/>
    </location>
</feature>
<dbReference type="PANTHER" id="PTHR11482">
    <property type="entry name" value="ARGININE/DIAMINOPIMELATE/ORNITHINE DECARBOXYLASE"/>
    <property type="match status" value="1"/>
</dbReference>
<dbReference type="Gene3D" id="2.40.37.10">
    <property type="entry name" value="Lyase, Ornithine Decarboxylase, Chain A, domain 1"/>
    <property type="match status" value="1"/>
</dbReference>
<feature type="modified residue" description="N6-(pyridoxal phosphate)lysine" evidence="9">
    <location>
        <position position="118"/>
    </location>
</feature>
<evidence type="ECO:0000256" key="5">
    <source>
        <dbReference type="ARBA" id="ARBA00034115"/>
    </source>
</evidence>
<dbReference type="GO" id="GO:0005737">
    <property type="term" value="C:cytoplasm"/>
    <property type="evidence" value="ECO:0007669"/>
    <property type="project" value="TreeGrafter"/>
</dbReference>
<dbReference type="EMBL" id="BPWL01000003">
    <property type="protein sequence ID" value="GJJ08638.1"/>
    <property type="molecule type" value="Genomic_DNA"/>
</dbReference>
<reference evidence="11" key="1">
    <citation type="submission" date="2021-10" db="EMBL/GenBank/DDBJ databases">
        <title>De novo Genome Assembly of Clathrus columnatus (Basidiomycota, Fungi) Using Illumina and Nanopore Sequence Data.</title>
        <authorList>
            <person name="Ogiso-Tanaka E."/>
            <person name="Itagaki H."/>
            <person name="Hosoya T."/>
            <person name="Hosaka K."/>
        </authorList>
    </citation>
    <scope>NUCLEOTIDE SEQUENCE</scope>
    <source>
        <strain evidence="11">MO-923</strain>
    </source>
</reference>
<feature type="domain" description="Orn/DAP/Arg decarboxylase 2 N-terminal" evidence="10">
    <location>
        <begin position="95"/>
        <end position="325"/>
    </location>
</feature>
<comment type="caution">
    <text evidence="11">The sequence shown here is derived from an EMBL/GenBank/DDBJ whole genome shotgun (WGS) entry which is preliminary data.</text>
</comment>
<protein>
    <recommendedName>
        <fullName evidence="6">ornithine decarboxylase</fullName>
        <ecNumber evidence="6">4.1.1.17</ecNumber>
    </recommendedName>
</protein>
<evidence type="ECO:0000259" key="10">
    <source>
        <dbReference type="Pfam" id="PF02784"/>
    </source>
</evidence>
<comment type="catalytic activity">
    <reaction evidence="8">
        <text>L-ornithine + H(+) = putrescine + CO2</text>
        <dbReference type="Rhea" id="RHEA:22964"/>
        <dbReference type="ChEBI" id="CHEBI:15378"/>
        <dbReference type="ChEBI" id="CHEBI:16526"/>
        <dbReference type="ChEBI" id="CHEBI:46911"/>
        <dbReference type="ChEBI" id="CHEBI:326268"/>
        <dbReference type="EC" id="4.1.1.17"/>
    </reaction>
</comment>
<dbReference type="FunFam" id="3.20.20.10:FF:000005">
    <property type="entry name" value="Ornithine decarboxylase"/>
    <property type="match status" value="1"/>
</dbReference>
<dbReference type="InterPro" id="IPR002433">
    <property type="entry name" value="Orn_de-COase"/>
</dbReference>
<dbReference type="SUPFAM" id="SSF50621">
    <property type="entry name" value="Alanine racemase C-terminal domain-like"/>
    <property type="match status" value="1"/>
</dbReference>
<dbReference type="Pfam" id="PF02784">
    <property type="entry name" value="Orn_Arg_deC_N"/>
    <property type="match status" value="1"/>
</dbReference>
<evidence type="ECO:0000256" key="9">
    <source>
        <dbReference type="PIRSR" id="PIRSR600183-50"/>
    </source>
</evidence>
<accession>A0AAV5A7M2</accession>
<evidence type="ECO:0000256" key="8">
    <source>
        <dbReference type="ARBA" id="ARBA00049127"/>
    </source>
</evidence>
<dbReference type="SUPFAM" id="SSF51419">
    <property type="entry name" value="PLP-binding barrel"/>
    <property type="match status" value="1"/>
</dbReference>
<evidence type="ECO:0000256" key="4">
    <source>
        <dbReference type="ARBA" id="ARBA00023239"/>
    </source>
</evidence>
<keyword evidence="12" id="KW-1185">Reference proteome</keyword>
<dbReference type="InterPro" id="IPR022653">
    <property type="entry name" value="De-COase2_pyr-phos_BS"/>
</dbReference>
<comment type="subunit">
    <text evidence="7">Homodimer. Only the dimer is catalytically active, as the active sites are constructed of residues from both monomers.</text>
</comment>
<evidence type="ECO:0000256" key="2">
    <source>
        <dbReference type="ARBA" id="ARBA00008872"/>
    </source>
</evidence>
<evidence type="ECO:0000256" key="3">
    <source>
        <dbReference type="ARBA" id="ARBA00022898"/>
    </source>
</evidence>
<dbReference type="CDD" id="cd00622">
    <property type="entry name" value="PLPDE_III_ODC"/>
    <property type="match status" value="1"/>
</dbReference>
<evidence type="ECO:0000256" key="1">
    <source>
        <dbReference type="ARBA" id="ARBA00001933"/>
    </source>
</evidence>
<organism evidence="11 12">
    <name type="scientific">Clathrus columnatus</name>
    <dbReference type="NCBI Taxonomy" id="1419009"/>
    <lineage>
        <taxon>Eukaryota</taxon>
        <taxon>Fungi</taxon>
        <taxon>Dikarya</taxon>
        <taxon>Basidiomycota</taxon>
        <taxon>Agaricomycotina</taxon>
        <taxon>Agaricomycetes</taxon>
        <taxon>Phallomycetidae</taxon>
        <taxon>Phallales</taxon>
        <taxon>Clathraceae</taxon>
        <taxon>Clathrus</taxon>
    </lineage>
</organism>
<proteinExistence type="inferred from homology"/>
<evidence type="ECO:0000313" key="11">
    <source>
        <dbReference type="EMBL" id="GJJ08638.1"/>
    </source>
</evidence>
<dbReference type="PROSITE" id="PS00878">
    <property type="entry name" value="ODR_DC_2_1"/>
    <property type="match status" value="1"/>
</dbReference>
<dbReference type="AlphaFoldDB" id="A0AAV5A7M2"/>
<keyword evidence="4" id="KW-0456">Lyase</keyword>
<sequence>MTQLDVLSIDFEFSHPKDAFVFCPEGSDILLSYSPVLDRGFINDSSPVFEPEIIFPGLPRLLSGHTDIHLREGIIRAFADNTPNSESAFFTADLSQVYAQHARWVKNLPDIEPFFAIKSNPDPYVLRLLAGLGAGFDCASHNEIRQVLDLGVDPSRIIFANPCKPTSFIRAAAKESVDMMTFDNADELVKVARSHPKAKLVIRILTDDSKSLCRLGLKFGVPLSAVPALLMKARELKLDVVGVSFHVGSGCMDPNAFGDAVGRAKQAFVMGSALGYEFKILDVGGGFEDTEFEKMAAVLREAIDVHFPERKNIRVIAEPGRFFVARAFTLAANIIARRVVRTDGIDEETPQVMYYINDGVYGSFNCIMFDHQTVHPYVVTLNGSFPSSSSLAREALVPCSVWGPTCDSIDCVCPLVKLPSSLEVGDWLGFRGMGAYTLCAASRFNGFETSQVVYTSGIEGSVEASAIRRVLAGMMKREAYKE</sequence>
<evidence type="ECO:0000313" key="12">
    <source>
        <dbReference type="Proteomes" id="UP001050691"/>
    </source>
</evidence>
<comment type="cofactor">
    <cofactor evidence="1 9">
        <name>pyridoxal 5'-phosphate</name>
        <dbReference type="ChEBI" id="CHEBI:597326"/>
    </cofactor>
</comment>
<dbReference type="Gene3D" id="3.20.20.10">
    <property type="entry name" value="Alanine racemase"/>
    <property type="match status" value="1"/>
</dbReference>
<dbReference type="InterPro" id="IPR009006">
    <property type="entry name" value="Ala_racemase/Decarboxylase_C"/>
</dbReference>
<dbReference type="InterPro" id="IPR000183">
    <property type="entry name" value="Orn/DAP/Arg_de-COase"/>
</dbReference>
<dbReference type="GO" id="GO:0004586">
    <property type="term" value="F:ornithine decarboxylase activity"/>
    <property type="evidence" value="ECO:0007669"/>
    <property type="project" value="UniProtKB-EC"/>
</dbReference>
<gene>
    <name evidence="11" type="ORF">Clacol_002857</name>
</gene>
<dbReference type="EC" id="4.1.1.17" evidence="6"/>
<evidence type="ECO:0000256" key="7">
    <source>
        <dbReference type="ARBA" id="ARBA00046672"/>
    </source>
</evidence>
<name>A0AAV5A7M2_9AGAM</name>
<comment type="similarity">
    <text evidence="2">Belongs to the Orn/Lys/Arg decarboxylase class-II family.</text>
</comment>
<dbReference type="PRINTS" id="PR01182">
    <property type="entry name" value="ORNDCRBXLASE"/>
</dbReference>